<proteinExistence type="predicted"/>
<feature type="transmembrane region" description="Helical" evidence="1">
    <location>
        <begin position="119"/>
        <end position="143"/>
    </location>
</feature>
<accession>A0A7J6XF97</accession>
<dbReference type="Proteomes" id="UP000554482">
    <property type="component" value="Unassembled WGS sequence"/>
</dbReference>
<keyword evidence="2" id="KW-0732">Signal</keyword>
<evidence type="ECO:0000256" key="2">
    <source>
        <dbReference type="SAM" id="SignalP"/>
    </source>
</evidence>
<dbReference type="EMBL" id="JABWDY010000316">
    <property type="protein sequence ID" value="KAF5208193.1"/>
    <property type="molecule type" value="Genomic_DNA"/>
</dbReference>
<sequence>MKLTTLVESVCALSLIIPFSLANLTPWLSPSNSIMAMLVYLDFPVLACSTPPSWSRITADQPPNPPTSVPSVLRTWSPCSGFSQVHCFWVLSFTPILRFQVWIMWSLSGPRSILTCIECNLILISVIMSLPICASGVCLPLNILPFLSFHTQYTYALKASLSASLLIPLPCTFMSSHCISSCQSPACHL</sequence>
<comment type="caution">
    <text evidence="3">The sequence shown here is derived from an EMBL/GenBank/DDBJ whole genome shotgun (WGS) entry which is preliminary data.</text>
</comment>
<reference evidence="3 4" key="1">
    <citation type="submission" date="2020-06" db="EMBL/GenBank/DDBJ databases">
        <title>Transcriptomic and genomic resources for Thalictrum thalictroides and T. hernandezii: Facilitating candidate gene discovery in an emerging model plant lineage.</title>
        <authorList>
            <person name="Arias T."/>
            <person name="Riano-Pachon D.M."/>
            <person name="Di Stilio V.S."/>
        </authorList>
    </citation>
    <scope>NUCLEOTIDE SEQUENCE [LARGE SCALE GENOMIC DNA]</scope>
    <source>
        <strain evidence="4">cv. WT478/WT964</strain>
        <tissue evidence="3">Leaves</tissue>
    </source>
</reference>
<feature type="signal peptide" evidence="2">
    <location>
        <begin position="1"/>
        <end position="22"/>
    </location>
</feature>
<feature type="transmembrane region" description="Helical" evidence="1">
    <location>
        <begin position="88"/>
        <end position="107"/>
    </location>
</feature>
<evidence type="ECO:0000313" key="3">
    <source>
        <dbReference type="EMBL" id="KAF5208193.1"/>
    </source>
</evidence>
<protein>
    <submittedName>
        <fullName evidence="3">Uncharacterized protein</fullName>
    </submittedName>
</protein>
<evidence type="ECO:0000256" key="1">
    <source>
        <dbReference type="SAM" id="Phobius"/>
    </source>
</evidence>
<keyword evidence="1" id="KW-0472">Membrane</keyword>
<keyword evidence="1" id="KW-0812">Transmembrane</keyword>
<organism evidence="3 4">
    <name type="scientific">Thalictrum thalictroides</name>
    <name type="common">Rue-anemone</name>
    <name type="synonym">Anemone thalictroides</name>
    <dbReference type="NCBI Taxonomy" id="46969"/>
    <lineage>
        <taxon>Eukaryota</taxon>
        <taxon>Viridiplantae</taxon>
        <taxon>Streptophyta</taxon>
        <taxon>Embryophyta</taxon>
        <taxon>Tracheophyta</taxon>
        <taxon>Spermatophyta</taxon>
        <taxon>Magnoliopsida</taxon>
        <taxon>Ranunculales</taxon>
        <taxon>Ranunculaceae</taxon>
        <taxon>Thalictroideae</taxon>
        <taxon>Thalictrum</taxon>
    </lineage>
</organism>
<keyword evidence="1" id="KW-1133">Transmembrane helix</keyword>
<keyword evidence="4" id="KW-1185">Reference proteome</keyword>
<dbReference type="AlphaFoldDB" id="A0A7J6XF97"/>
<name>A0A7J6XF97_THATH</name>
<evidence type="ECO:0000313" key="4">
    <source>
        <dbReference type="Proteomes" id="UP000554482"/>
    </source>
</evidence>
<gene>
    <name evidence="3" type="ORF">FRX31_002221</name>
</gene>
<feature type="chain" id="PRO_5029637367" evidence="2">
    <location>
        <begin position="23"/>
        <end position="189"/>
    </location>
</feature>